<protein>
    <submittedName>
        <fullName evidence="2">PSI_integrin domain-containing protein</fullName>
    </submittedName>
</protein>
<accession>A0A0M3HXU3</accession>
<name>A0A0M3HXU3_ASCLU</name>
<sequence length="155" mass="17284">MSSLTECTTFKDCSSCENSMDSLGNCVWCHRDNACYTPLNLCPPKMRAQIPYNCQSNTTTVVQYNETFAKKIALPMMAASAAPDHQAGSHMSQQVLLFYCSMDSQRCIAFELFISGVRPLFPCKREHKSCLSCHAYVISNAEKVSCRSKTNVVLD</sequence>
<reference evidence="2" key="1">
    <citation type="submission" date="2017-02" db="UniProtKB">
        <authorList>
            <consortium name="WormBaseParasite"/>
        </authorList>
    </citation>
    <scope>IDENTIFICATION</scope>
</reference>
<dbReference type="AlphaFoldDB" id="A0A0M3HXU3"/>
<proteinExistence type="predicted"/>
<organism evidence="1 2">
    <name type="scientific">Ascaris lumbricoides</name>
    <name type="common">Giant roundworm</name>
    <dbReference type="NCBI Taxonomy" id="6252"/>
    <lineage>
        <taxon>Eukaryota</taxon>
        <taxon>Metazoa</taxon>
        <taxon>Ecdysozoa</taxon>
        <taxon>Nematoda</taxon>
        <taxon>Chromadorea</taxon>
        <taxon>Rhabditida</taxon>
        <taxon>Spirurina</taxon>
        <taxon>Ascaridomorpha</taxon>
        <taxon>Ascaridoidea</taxon>
        <taxon>Ascarididae</taxon>
        <taxon>Ascaris</taxon>
    </lineage>
</organism>
<dbReference type="Proteomes" id="UP000036681">
    <property type="component" value="Unplaced"/>
</dbReference>
<evidence type="ECO:0000313" key="1">
    <source>
        <dbReference type="Proteomes" id="UP000036681"/>
    </source>
</evidence>
<keyword evidence="1" id="KW-1185">Reference proteome</keyword>
<evidence type="ECO:0000313" key="2">
    <source>
        <dbReference type="WBParaSite" id="ALUE_0000820601-mRNA-1"/>
    </source>
</evidence>
<dbReference type="WBParaSite" id="ALUE_0000820601-mRNA-1">
    <property type="protein sequence ID" value="ALUE_0000820601-mRNA-1"/>
    <property type="gene ID" value="ALUE_0000820601"/>
</dbReference>